<dbReference type="CDD" id="cd01205">
    <property type="entry name" value="EVH1_WASP-like"/>
    <property type="match status" value="1"/>
</dbReference>
<proteinExistence type="predicted"/>
<dbReference type="EMBL" id="CAJVCH010410912">
    <property type="protein sequence ID" value="CAG7818089.1"/>
    <property type="molecule type" value="Genomic_DNA"/>
</dbReference>
<dbReference type="Proteomes" id="UP000708208">
    <property type="component" value="Unassembled WGS sequence"/>
</dbReference>
<feature type="domain" description="WH1" evidence="1">
    <location>
        <begin position="50"/>
        <end position="159"/>
    </location>
</feature>
<dbReference type="AlphaFoldDB" id="A0A8J2L927"/>
<protein>
    <recommendedName>
        <fullName evidence="1">WH1 domain-containing protein</fullName>
    </recommendedName>
</protein>
<dbReference type="FunFam" id="2.30.29.30:FF:000130">
    <property type="entry name" value="neural Wiskott-Aldrich syndrome protein"/>
    <property type="match status" value="1"/>
</dbReference>
<dbReference type="InterPro" id="IPR033927">
    <property type="entry name" value="WASPfam_EVH1"/>
</dbReference>
<evidence type="ECO:0000313" key="2">
    <source>
        <dbReference type="EMBL" id="CAG7818089.1"/>
    </source>
</evidence>
<accession>A0A8J2L927</accession>
<comment type="caution">
    <text evidence="2">The sequence shown here is derived from an EMBL/GenBank/DDBJ whole genome shotgun (WGS) entry which is preliminary data.</text>
</comment>
<sequence>MLQEQRADGEKVGINYKLVLRSDSFSGKPPPQNQRSLLLDPEENETIFSLLDEGCNTLSTAVAQLLISSNDESEWEKEGTGVACFVRDQVQKSYFIQVICLKTCNVIFCQELYRQFEFKTPHPFLVTFEAEERIVGLNFADMVEASNFRRALHQNLEKKRLRLEMRRSIMMKIQENKMAEDCEKSKPTTVTTKVQNMVIESTNNKKVNDGKIKDLGHAMFCRRKEHFGLE</sequence>
<dbReference type="PROSITE" id="PS50229">
    <property type="entry name" value="WH1"/>
    <property type="match status" value="1"/>
</dbReference>
<reference evidence="2" key="1">
    <citation type="submission" date="2021-06" db="EMBL/GenBank/DDBJ databases">
        <authorList>
            <person name="Hodson N. C."/>
            <person name="Mongue J. A."/>
            <person name="Jaron S. K."/>
        </authorList>
    </citation>
    <scope>NUCLEOTIDE SEQUENCE</scope>
</reference>
<evidence type="ECO:0000313" key="3">
    <source>
        <dbReference type="Proteomes" id="UP000708208"/>
    </source>
</evidence>
<keyword evidence="3" id="KW-1185">Reference proteome</keyword>
<dbReference type="InterPro" id="IPR000697">
    <property type="entry name" value="WH1/EVH1_dom"/>
</dbReference>
<organism evidence="2 3">
    <name type="scientific">Allacma fusca</name>
    <dbReference type="NCBI Taxonomy" id="39272"/>
    <lineage>
        <taxon>Eukaryota</taxon>
        <taxon>Metazoa</taxon>
        <taxon>Ecdysozoa</taxon>
        <taxon>Arthropoda</taxon>
        <taxon>Hexapoda</taxon>
        <taxon>Collembola</taxon>
        <taxon>Symphypleona</taxon>
        <taxon>Sminthuridae</taxon>
        <taxon>Allacma</taxon>
    </lineage>
</organism>
<gene>
    <name evidence="2" type="ORF">AFUS01_LOCUS28616</name>
</gene>
<name>A0A8J2L927_9HEXA</name>
<evidence type="ECO:0000259" key="1">
    <source>
        <dbReference type="PROSITE" id="PS50229"/>
    </source>
</evidence>
<dbReference type="SMART" id="SM00461">
    <property type="entry name" value="WH1"/>
    <property type="match status" value="1"/>
</dbReference>
<dbReference type="OrthoDB" id="8963340at2759"/>
<dbReference type="Pfam" id="PF00568">
    <property type="entry name" value="WH1"/>
    <property type="match status" value="1"/>
</dbReference>